<dbReference type="CDD" id="cd23763">
    <property type="entry name" value="ASKHA_ATPase_ROK"/>
    <property type="match status" value="1"/>
</dbReference>
<gene>
    <name evidence="1" type="ORF">GCM10010844_32260</name>
</gene>
<dbReference type="InterPro" id="IPR000600">
    <property type="entry name" value="ROK"/>
</dbReference>
<keyword evidence="1" id="KW-0418">Kinase</keyword>
<evidence type="ECO:0000313" key="2">
    <source>
        <dbReference type="Proteomes" id="UP000604341"/>
    </source>
</evidence>
<name>A0ABQ2FND2_9DEIO</name>
<dbReference type="Gene3D" id="1.10.10.10">
    <property type="entry name" value="Winged helix-like DNA-binding domain superfamily/Winged helix DNA-binding domain"/>
    <property type="match status" value="1"/>
</dbReference>
<dbReference type="SUPFAM" id="SSF46785">
    <property type="entry name" value="Winged helix' DNA-binding domain"/>
    <property type="match status" value="1"/>
</dbReference>
<comment type="caution">
    <text evidence="1">The sequence shown here is derived from an EMBL/GenBank/DDBJ whole genome shotgun (WGS) entry which is preliminary data.</text>
</comment>
<dbReference type="RefSeq" id="WP_189070011.1">
    <property type="nucleotide sequence ID" value="NZ_BMPE01000012.1"/>
</dbReference>
<evidence type="ECO:0000313" key="1">
    <source>
        <dbReference type="EMBL" id="GGL11155.1"/>
    </source>
</evidence>
<dbReference type="EMBL" id="BMPE01000012">
    <property type="protein sequence ID" value="GGL11155.1"/>
    <property type="molecule type" value="Genomic_DNA"/>
</dbReference>
<dbReference type="SUPFAM" id="SSF53067">
    <property type="entry name" value="Actin-like ATPase domain"/>
    <property type="match status" value="1"/>
</dbReference>
<dbReference type="Gene3D" id="3.30.420.40">
    <property type="match status" value="2"/>
</dbReference>
<reference evidence="2" key="1">
    <citation type="journal article" date="2019" name="Int. J. Syst. Evol. Microbiol.">
        <title>The Global Catalogue of Microorganisms (GCM) 10K type strain sequencing project: providing services to taxonomists for standard genome sequencing and annotation.</title>
        <authorList>
            <consortium name="The Broad Institute Genomics Platform"/>
            <consortium name="The Broad Institute Genome Sequencing Center for Infectious Disease"/>
            <person name="Wu L."/>
            <person name="Ma J."/>
        </authorList>
    </citation>
    <scope>NUCLEOTIDE SEQUENCE [LARGE SCALE GENOMIC DNA]</scope>
    <source>
        <strain evidence="2">JCM 19173</strain>
    </source>
</reference>
<proteinExistence type="predicted"/>
<dbReference type="GO" id="GO:0016301">
    <property type="term" value="F:kinase activity"/>
    <property type="evidence" value="ECO:0007669"/>
    <property type="project" value="UniProtKB-KW"/>
</dbReference>
<dbReference type="InterPro" id="IPR043129">
    <property type="entry name" value="ATPase_NBD"/>
</dbReference>
<accession>A0ABQ2FND2</accession>
<dbReference type="Pfam" id="PF13412">
    <property type="entry name" value="HTH_24"/>
    <property type="match status" value="1"/>
</dbReference>
<keyword evidence="1" id="KW-0808">Transferase</keyword>
<organism evidence="1 2">
    <name type="scientific">Deinococcus radiotolerans</name>
    <dbReference type="NCBI Taxonomy" id="1309407"/>
    <lineage>
        <taxon>Bacteria</taxon>
        <taxon>Thermotogati</taxon>
        <taxon>Deinococcota</taxon>
        <taxon>Deinococci</taxon>
        <taxon>Deinococcales</taxon>
        <taxon>Deinococcaceae</taxon>
        <taxon>Deinococcus</taxon>
    </lineage>
</organism>
<dbReference type="PANTHER" id="PTHR18964">
    <property type="entry name" value="ROK (REPRESSOR, ORF, KINASE) FAMILY"/>
    <property type="match status" value="1"/>
</dbReference>
<sequence length="340" mass="35554">MSQPHALRRHNRRQILELILDRRGLTRPLLAQHTGLSQVTVNAVVQQLLDERVVYLSRGAQQTPGRAAQVVSPAPDLGTVVAIDLQPDVMSAQIVSLADQSAVGLTRQVAAADLTQASADLVRTCALDARFGPLRGVLIGLPAPVDAAGELGEPNAVPQLDVAALRRLGVPVWFENDANLVALAAHAGSPQLTHLAALVERASGTGMGFILGGVLYRGVQGRAGELGRTPWPHRDADVLLEQLSASARLSATAYLVAGLCHALDLERVVLSLQGGRGSELAGRLEGLLPPSVQVVQEPDAADAARRGAAVCAVRLCRDRLLAGPESGLRPRGAQGAGHVA</sequence>
<dbReference type="InterPro" id="IPR036388">
    <property type="entry name" value="WH-like_DNA-bd_sf"/>
</dbReference>
<dbReference type="InterPro" id="IPR036390">
    <property type="entry name" value="WH_DNA-bd_sf"/>
</dbReference>
<dbReference type="Proteomes" id="UP000604341">
    <property type="component" value="Unassembled WGS sequence"/>
</dbReference>
<protein>
    <submittedName>
        <fullName evidence="1">Sugar kinase</fullName>
    </submittedName>
</protein>
<keyword evidence="2" id="KW-1185">Reference proteome</keyword>
<dbReference type="PANTHER" id="PTHR18964:SF173">
    <property type="entry name" value="GLUCOKINASE"/>
    <property type="match status" value="1"/>
</dbReference>
<dbReference type="Pfam" id="PF00480">
    <property type="entry name" value="ROK"/>
    <property type="match status" value="1"/>
</dbReference>